<evidence type="ECO:0000313" key="2">
    <source>
        <dbReference type="EMBL" id="MPR32510.1"/>
    </source>
</evidence>
<keyword evidence="3" id="KW-1185">Reference proteome</keyword>
<sequence length="125" mass="14181">MENSIKDFFDEYATALLSLSAEKISEYYQVPLAVYSDQGIQTVTEASDVVAFWKEGVKPYAAQHIEKAKPTLVSEEQLSDKIFMSKVLWNNYDSTGKEVSDETNLYILSRHGEEFKISGLVLMKN</sequence>
<reference evidence="2 3" key="1">
    <citation type="submission" date="2019-10" db="EMBL/GenBank/DDBJ databases">
        <title>Draft Genome Sequence of Cytophagaceae sp. SJW1-29.</title>
        <authorList>
            <person name="Choi A."/>
        </authorList>
    </citation>
    <scope>NUCLEOTIDE SEQUENCE [LARGE SCALE GENOMIC DNA]</scope>
    <source>
        <strain evidence="2 3">SJW1-29</strain>
    </source>
</reference>
<organism evidence="2 3">
    <name type="scientific">Salmonirosea aquatica</name>
    <dbReference type="NCBI Taxonomy" id="2654236"/>
    <lineage>
        <taxon>Bacteria</taxon>
        <taxon>Pseudomonadati</taxon>
        <taxon>Bacteroidota</taxon>
        <taxon>Cytophagia</taxon>
        <taxon>Cytophagales</taxon>
        <taxon>Spirosomataceae</taxon>
        <taxon>Salmonirosea</taxon>
    </lineage>
</organism>
<dbReference type="RefSeq" id="WP_152757015.1">
    <property type="nucleotide sequence ID" value="NZ_WHLY01000002.1"/>
</dbReference>
<gene>
    <name evidence="2" type="ORF">GBK04_03900</name>
</gene>
<evidence type="ECO:0000313" key="3">
    <source>
        <dbReference type="Proteomes" id="UP000479293"/>
    </source>
</evidence>
<proteinExistence type="predicted"/>
<protein>
    <recommendedName>
        <fullName evidence="1">DUF6841 domain-containing protein</fullName>
    </recommendedName>
</protein>
<dbReference type="InterPro" id="IPR049219">
    <property type="entry name" value="DUF6841"/>
</dbReference>
<dbReference type="Pfam" id="PF20795">
    <property type="entry name" value="DUF6841"/>
    <property type="match status" value="1"/>
</dbReference>
<evidence type="ECO:0000259" key="1">
    <source>
        <dbReference type="Pfam" id="PF20795"/>
    </source>
</evidence>
<dbReference type="EMBL" id="WHLY01000002">
    <property type="protein sequence ID" value="MPR32510.1"/>
    <property type="molecule type" value="Genomic_DNA"/>
</dbReference>
<dbReference type="Proteomes" id="UP000479293">
    <property type="component" value="Unassembled WGS sequence"/>
</dbReference>
<accession>A0A7C9FBD2</accession>
<dbReference type="AlphaFoldDB" id="A0A7C9FBD2"/>
<feature type="domain" description="DUF6841" evidence="1">
    <location>
        <begin position="5"/>
        <end position="121"/>
    </location>
</feature>
<comment type="caution">
    <text evidence="2">The sequence shown here is derived from an EMBL/GenBank/DDBJ whole genome shotgun (WGS) entry which is preliminary data.</text>
</comment>
<name>A0A7C9FBD2_9BACT</name>